<keyword evidence="1" id="KW-0805">Transcription regulation</keyword>
<proteinExistence type="predicted"/>
<feature type="domain" description="BHLH" evidence="3">
    <location>
        <begin position="271"/>
        <end position="320"/>
    </location>
</feature>
<evidence type="ECO:0000256" key="1">
    <source>
        <dbReference type="ARBA" id="ARBA00023015"/>
    </source>
</evidence>
<name>A0ABP0UCT5_9BRYO</name>
<accession>A0ABP0UCT5</accession>
<dbReference type="SMART" id="SM00353">
    <property type="entry name" value="HLH"/>
    <property type="match status" value="1"/>
</dbReference>
<evidence type="ECO:0000256" key="2">
    <source>
        <dbReference type="ARBA" id="ARBA00023163"/>
    </source>
</evidence>
<dbReference type="EMBL" id="OZ019895">
    <property type="protein sequence ID" value="CAK9218545.1"/>
    <property type="molecule type" value="Genomic_DNA"/>
</dbReference>
<dbReference type="Pfam" id="PF00010">
    <property type="entry name" value="HLH"/>
    <property type="match status" value="1"/>
</dbReference>
<protein>
    <recommendedName>
        <fullName evidence="3">BHLH domain-containing protein</fullName>
    </recommendedName>
</protein>
<dbReference type="PANTHER" id="PTHR45959">
    <property type="entry name" value="BHLH TRANSCRIPTION FACTOR"/>
    <property type="match status" value="1"/>
</dbReference>
<evidence type="ECO:0000259" key="3">
    <source>
        <dbReference type="PROSITE" id="PS50888"/>
    </source>
</evidence>
<evidence type="ECO:0000313" key="5">
    <source>
        <dbReference type="Proteomes" id="UP001497512"/>
    </source>
</evidence>
<dbReference type="InterPro" id="IPR011598">
    <property type="entry name" value="bHLH_dom"/>
</dbReference>
<keyword evidence="5" id="KW-1185">Reference proteome</keyword>
<reference evidence="4" key="1">
    <citation type="submission" date="2024-02" db="EMBL/GenBank/DDBJ databases">
        <authorList>
            <consortium name="ELIXIR-Norway"/>
            <consortium name="Elixir Norway"/>
        </authorList>
    </citation>
    <scope>NUCLEOTIDE SEQUENCE</scope>
</reference>
<evidence type="ECO:0000313" key="4">
    <source>
        <dbReference type="EMBL" id="CAK9218545.1"/>
    </source>
</evidence>
<dbReference type="InterPro" id="IPR052610">
    <property type="entry name" value="bHLH_transcription_regulator"/>
</dbReference>
<dbReference type="PROSITE" id="PS50888">
    <property type="entry name" value="BHLH"/>
    <property type="match status" value="1"/>
</dbReference>
<keyword evidence="2" id="KW-0804">Transcription</keyword>
<dbReference type="Proteomes" id="UP001497512">
    <property type="component" value="Chromosome 3"/>
</dbReference>
<dbReference type="Gene3D" id="4.10.280.10">
    <property type="entry name" value="Helix-loop-helix DNA-binding domain"/>
    <property type="match status" value="1"/>
</dbReference>
<organism evidence="4 5">
    <name type="scientific">Sphagnum troendelagicum</name>
    <dbReference type="NCBI Taxonomy" id="128251"/>
    <lineage>
        <taxon>Eukaryota</taxon>
        <taxon>Viridiplantae</taxon>
        <taxon>Streptophyta</taxon>
        <taxon>Embryophyta</taxon>
        <taxon>Bryophyta</taxon>
        <taxon>Sphagnophytina</taxon>
        <taxon>Sphagnopsida</taxon>
        <taxon>Sphagnales</taxon>
        <taxon>Sphagnaceae</taxon>
        <taxon>Sphagnum</taxon>
    </lineage>
</organism>
<dbReference type="SUPFAM" id="SSF47459">
    <property type="entry name" value="HLH, helix-loop-helix DNA-binding domain"/>
    <property type="match status" value="1"/>
</dbReference>
<dbReference type="InterPro" id="IPR045239">
    <property type="entry name" value="bHLH95_bHLH"/>
</dbReference>
<gene>
    <name evidence="4" type="ORF">CSSPTR1EN2_LOCUS14038</name>
</gene>
<sequence length="524" mass="56868">MLFDGVCSASSLHNSFETTLYGSRLGLAHNVMEYSSLDLHSTTGQFDKHTDFAGSFPFVDSCVNNAGLEMVGGSQFRAMCQNPYRWSDSASSCSQWAKVQAGEPLLSYTSSSSVPGASPSAAAVVPSVSVAADVDPRGQRFEVFSLSFPDEVPAFSEQLGASFPSPQPACRQQMAPFPNTQQLELVSVVGKSSYDNNTPPAAAFVESSSQYRANVGVDRWGGESVPSPAMSKRVRDKFTDPHKVQQRIRKAEKNLGCGLPQGAGAKPKVTLEHADHILRERQRRDEMSNKFAVLESLLPPSSKRDRSTIVSDSADYVKNLHHRIGVLQQRRIKMAAAAGATTTEASPAPHHGCPILAPSTSTWNPLSPPVQTLQSSPDSAALCLKQSNPKKLMEDQVCQDQDSKKSSSCFPTEQELREINLVLKSCVEKLEVCLDLPHKIFIHMICRPQERFQSNVLQGIESLNLEVLQCNISSVVASVICIISAKPWDIPAYDALCKDDIIAAVHSALGPDAMVGAITLQKRP</sequence>
<dbReference type="CDD" id="cd11393">
    <property type="entry name" value="bHLH_AtbHLH_like"/>
    <property type="match status" value="1"/>
</dbReference>
<dbReference type="PANTHER" id="PTHR45959:SF55">
    <property type="entry name" value="BHLH DOMAIN-CONTAINING PROTEIN"/>
    <property type="match status" value="1"/>
</dbReference>
<dbReference type="InterPro" id="IPR036638">
    <property type="entry name" value="HLH_DNA-bd_sf"/>
</dbReference>